<dbReference type="EMBL" id="LKEB01000098">
    <property type="protein sequence ID" value="ROV90405.1"/>
    <property type="molecule type" value="Genomic_DNA"/>
</dbReference>
<reference evidence="2 3" key="1">
    <citation type="submission" date="2015-09" db="EMBL/GenBank/DDBJ databases">
        <title>Host preference determinants of Valsa canker pathogens revealed by comparative genomics.</title>
        <authorList>
            <person name="Yin Z."/>
            <person name="Huang L."/>
        </authorList>
    </citation>
    <scope>NUCLEOTIDE SEQUENCE [LARGE SCALE GENOMIC DNA]</scope>
    <source>
        <strain evidence="2 3">SXYLt</strain>
    </source>
</reference>
<dbReference type="InParanoid" id="A0A423VHN3"/>
<accession>A0A423VHN3</accession>
<feature type="region of interest" description="Disordered" evidence="1">
    <location>
        <begin position="319"/>
        <end position="345"/>
    </location>
</feature>
<feature type="compositionally biased region" description="Basic and acidic residues" evidence="1">
    <location>
        <begin position="625"/>
        <end position="634"/>
    </location>
</feature>
<comment type="caution">
    <text evidence="2">The sequence shown here is derived from an EMBL/GenBank/DDBJ whole genome shotgun (WGS) entry which is preliminary data.</text>
</comment>
<protein>
    <submittedName>
        <fullName evidence="2">Uncharacterized protein</fullName>
    </submittedName>
</protein>
<name>A0A423VHN3_9PEZI</name>
<evidence type="ECO:0000313" key="2">
    <source>
        <dbReference type="EMBL" id="ROV90405.1"/>
    </source>
</evidence>
<organism evidence="2 3">
    <name type="scientific">Cytospora leucostoma</name>
    <dbReference type="NCBI Taxonomy" id="1230097"/>
    <lineage>
        <taxon>Eukaryota</taxon>
        <taxon>Fungi</taxon>
        <taxon>Dikarya</taxon>
        <taxon>Ascomycota</taxon>
        <taxon>Pezizomycotina</taxon>
        <taxon>Sordariomycetes</taxon>
        <taxon>Sordariomycetidae</taxon>
        <taxon>Diaporthales</taxon>
        <taxon>Cytosporaceae</taxon>
        <taxon>Cytospora</taxon>
    </lineage>
</organism>
<feature type="region of interest" description="Disordered" evidence="1">
    <location>
        <begin position="625"/>
        <end position="668"/>
    </location>
</feature>
<evidence type="ECO:0000256" key="1">
    <source>
        <dbReference type="SAM" id="MobiDB-lite"/>
    </source>
</evidence>
<proteinExistence type="predicted"/>
<feature type="region of interest" description="Disordered" evidence="1">
    <location>
        <begin position="504"/>
        <end position="534"/>
    </location>
</feature>
<dbReference type="OrthoDB" id="5244622at2759"/>
<dbReference type="Proteomes" id="UP000285146">
    <property type="component" value="Unassembled WGS sequence"/>
</dbReference>
<evidence type="ECO:0000313" key="3">
    <source>
        <dbReference type="Proteomes" id="UP000285146"/>
    </source>
</evidence>
<dbReference type="AlphaFoldDB" id="A0A423VHN3"/>
<feature type="compositionally biased region" description="Polar residues" evidence="1">
    <location>
        <begin position="519"/>
        <end position="534"/>
    </location>
</feature>
<keyword evidence="3" id="KW-1185">Reference proteome</keyword>
<gene>
    <name evidence="2" type="ORF">VPNG_10028</name>
</gene>
<sequence length="752" mass="83008">MSKAVEDLVMLSSSSPDSKILSIAAGTDAFPYTIVMDPKAETSSQVAPALHLHRTNGIAIAFRNDQLQGKAWDDELERSNKIVEDKMMQMKPLSPIKRQYGNVVVIQPLPESINKRDILCRVRGGKVVSCILSRFRGKPIAIVKFQDSSSANHYVDFCAEEFTKEIWTFPAGTDFIPYSGVTMTSHVRIYNEAPGLGSTWNNADIPAKFYDYPSAATRCLVLRNCPVERVPHIWAGLGLQKSEHLQKQLEDMWVDQPKVDYAGGKATGTLHVWFSDINTAMLVKQRYYGPLEYEADPCAAMPEDTFILGLPNPCTQLVPQQPTAQQGLHGDSEYNIDEGSEDHDAQSSELAPEVVYIHYHSFPFVSLLDLQALSIMERLSQGVLDPMKLLLHSSAPSSEEVTKEEKVENMGLADRLIDALQRHRFGQTVDRHGTKRAGVRPPNNAKVTAPFVTGTYSHGATHTILQQTAAGYSRADYMDSPAPMLRCPPRTCYTHSVGYDGGKYEGPPQASVISCDGPSHTNTPEPQLAGPQSDQSLPSLPLIDNHRYSNAECLAQASYPTATKPWNESYVAARPVPVGTEPGYTFQFPPPPSGDGYGMAEHCASKGRDNNKSWEFFDVKLRDDENTPCREREQSPGTTEPIVSINPDHNTKDKATQAGNTAESDDTVGLSGISLHEQTAEGTVNVSPISQTGPDYSHQNWDGGRRPEDVFWTVSLAEFKAMNDDQWKAFGTSFYRPPAGFNTAKRHVVELE</sequence>